<organism evidence="4 5">
    <name type="scientific">Xylaria multiplex</name>
    <dbReference type="NCBI Taxonomy" id="323545"/>
    <lineage>
        <taxon>Eukaryota</taxon>
        <taxon>Fungi</taxon>
        <taxon>Dikarya</taxon>
        <taxon>Ascomycota</taxon>
        <taxon>Pezizomycotina</taxon>
        <taxon>Sordariomycetes</taxon>
        <taxon>Xylariomycetidae</taxon>
        <taxon>Xylariales</taxon>
        <taxon>Xylariaceae</taxon>
        <taxon>Xylaria</taxon>
    </lineage>
</organism>
<evidence type="ECO:0000313" key="5">
    <source>
        <dbReference type="Proteomes" id="UP000481858"/>
    </source>
</evidence>
<dbReference type="InterPro" id="IPR021765">
    <property type="entry name" value="UstYa-like"/>
</dbReference>
<dbReference type="AlphaFoldDB" id="A0A7C8ISF0"/>
<comment type="caution">
    <text evidence="4">The sequence shown here is derived from an EMBL/GenBank/DDBJ whole genome shotgun (WGS) entry which is preliminary data.</text>
</comment>
<comment type="similarity">
    <text evidence="1">Belongs to the ustYa family.</text>
</comment>
<proteinExistence type="inferred from homology"/>
<dbReference type="PANTHER" id="PTHR33365:SF7">
    <property type="entry name" value="TAT PATHWAY SIGNAL SEQUENCE"/>
    <property type="match status" value="1"/>
</dbReference>
<evidence type="ECO:0000256" key="1">
    <source>
        <dbReference type="ARBA" id="ARBA00035112"/>
    </source>
</evidence>
<dbReference type="GO" id="GO:0043386">
    <property type="term" value="P:mycotoxin biosynthetic process"/>
    <property type="evidence" value="ECO:0007669"/>
    <property type="project" value="InterPro"/>
</dbReference>
<keyword evidence="5" id="KW-1185">Reference proteome</keyword>
<reference evidence="4 5" key="1">
    <citation type="submission" date="2019-12" db="EMBL/GenBank/DDBJ databases">
        <title>Draft genome sequence of the ascomycete Xylaria multiplex DSM 110363.</title>
        <authorList>
            <person name="Buettner E."/>
            <person name="Kellner H."/>
        </authorList>
    </citation>
    <scope>NUCLEOTIDE SEQUENCE [LARGE SCALE GENOMIC DNA]</scope>
    <source>
        <strain evidence="4 5">DSM 110363</strain>
    </source>
</reference>
<feature type="transmembrane region" description="Helical" evidence="3">
    <location>
        <begin position="55"/>
        <end position="75"/>
    </location>
</feature>
<feature type="compositionally biased region" description="Acidic residues" evidence="2">
    <location>
        <begin position="11"/>
        <end position="21"/>
    </location>
</feature>
<evidence type="ECO:0000256" key="2">
    <source>
        <dbReference type="SAM" id="MobiDB-lite"/>
    </source>
</evidence>
<evidence type="ECO:0000313" key="4">
    <source>
        <dbReference type="EMBL" id="KAF2969098.1"/>
    </source>
</evidence>
<sequence>MGTHHKYSVPVDDDDDDDEELLLSSSNGLEDNTRPRQPVSSSEGRRISRRWERTIFQGTMVANIIILLVNLWLFIELMKRSSKLSIWDSTIYSPAQEAVAFESRPVDGLAEHSIYAGYPTPESDAAWNALMEGINLKIFPEEMTKLSQTSLEMRDGTGYLAVLGVYHELHCVKRLRKWFYRDYYYPNSTALEYNERMTHAEHCLEFIRQAAMCHGDITVTPFKWLHDAAGKVTEPTTQEGALHRCVRWDKLSSWAKSRRVDLFDPKLLKPEDH</sequence>
<feature type="region of interest" description="Disordered" evidence="2">
    <location>
        <begin position="1"/>
        <end position="45"/>
    </location>
</feature>
<gene>
    <name evidence="4" type="ORF">GQX73_g4495</name>
</gene>
<dbReference type="PANTHER" id="PTHR33365">
    <property type="entry name" value="YALI0B05434P"/>
    <property type="match status" value="1"/>
</dbReference>
<keyword evidence="3" id="KW-0812">Transmembrane</keyword>
<dbReference type="EMBL" id="WUBL01000041">
    <property type="protein sequence ID" value="KAF2969098.1"/>
    <property type="molecule type" value="Genomic_DNA"/>
</dbReference>
<dbReference type="InParanoid" id="A0A7C8ISF0"/>
<evidence type="ECO:0008006" key="6">
    <source>
        <dbReference type="Google" id="ProtNLM"/>
    </source>
</evidence>
<dbReference type="OrthoDB" id="3687641at2759"/>
<protein>
    <recommendedName>
        <fullName evidence="6">Tat pathway signal sequence</fullName>
    </recommendedName>
</protein>
<dbReference type="Pfam" id="PF11807">
    <property type="entry name" value="UstYa"/>
    <property type="match status" value="1"/>
</dbReference>
<keyword evidence="3" id="KW-1133">Transmembrane helix</keyword>
<accession>A0A7C8ISF0</accession>
<keyword evidence="3" id="KW-0472">Membrane</keyword>
<name>A0A7C8ISF0_9PEZI</name>
<evidence type="ECO:0000256" key="3">
    <source>
        <dbReference type="SAM" id="Phobius"/>
    </source>
</evidence>
<dbReference type="Proteomes" id="UP000481858">
    <property type="component" value="Unassembled WGS sequence"/>
</dbReference>